<evidence type="ECO:0000313" key="11">
    <source>
        <dbReference type="Proteomes" id="UP000198916"/>
    </source>
</evidence>
<evidence type="ECO:0000256" key="6">
    <source>
        <dbReference type="ARBA" id="ARBA00022842"/>
    </source>
</evidence>
<dbReference type="GO" id="GO:0016787">
    <property type="term" value="F:hydrolase activity"/>
    <property type="evidence" value="ECO:0007669"/>
    <property type="project" value="UniProtKB-KW"/>
</dbReference>
<name>A0A1H7HVL7_9SPHI</name>
<comment type="function">
    <text evidence="8">Toxic component of a toxin-antitoxin (TA) system. An RNase.</text>
</comment>
<keyword evidence="2 8" id="KW-1277">Toxin-antitoxin system</keyword>
<dbReference type="PANTHER" id="PTHR33653">
    <property type="entry name" value="RIBONUCLEASE VAPC2"/>
    <property type="match status" value="1"/>
</dbReference>
<dbReference type="EMBL" id="FNZR01000002">
    <property type="protein sequence ID" value="SEK54218.1"/>
    <property type="molecule type" value="Genomic_DNA"/>
</dbReference>
<evidence type="ECO:0000256" key="2">
    <source>
        <dbReference type="ARBA" id="ARBA00022649"/>
    </source>
</evidence>
<protein>
    <recommendedName>
        <fullName evidence="8">Ribonuclease VapC</fullName>
        <shortName evidence="8">RNase VapC</shortName>
        <ecNumber evidence="8">3.1.-.-</ecNumber>
    </recommendedName>
    <alternativeName>
        <fullName evidence="8">Toxin VapC</fullName>
    </alternativeName>
</protein>
<keyword evidence="8" id="KW-0800">Toxin</keyword>
<feature type="binding site" evidence="8">
    <location>
        <position position="4"/>
    </location>
    <ligand>
        <name>Mg(2+)</name>
        <dbReference type="ChEBI" id="CHEBI:18420"/>
    </ligand>
</feature>
<evidence type="ECO:0000256" key="3">
    <source>
        <dbReference type="ARBA" id="ARBA00022722"/>
    </source>
</evidence>
<keyword evidence="4 8" id="KW-0479">Metal-binding</keyword>
<keyword evidence="11" id="KW-1185">Reference proteome</keyword>
<keyword evidence="3 8" id="KW-0540">Nuclease</keyword>
<evidence type="ECO:0000256" key="8">
    <source>
        <dbReference type="HAMAP-Rule" id="MF_00265"/>
    </source>
</evidence>
<dbReference type="Gene3D" id="3.40.50.1010">
    <property type="entry name" value="5'-nuclease"/>
    <property type="match status" value="1"/>
</dbReference>
<comment type="cofactor">
    <cofactor evidence="1 8">
        <name>Mg(2+)</name>
        <dbReference type="ChEBI" id="CHEBI:18420"/>
    </cofactor>
</comment>
<dbReference type="PANTHER" id="PTHR33653:SF1">
    <property type="entry name" value="RIBONUCLEASE VAPC2"/>
    <property type="match status" value="1"/>
</dbReference>
<evidence type="ECO:0000313" key="10">
    <source>
        <dbReference type="EMBL" id="SEK54218.1"/>
    </source>
</evidence>
<dbReference type="Pfam" id="PF01850">
    <property type="entry name" value="PIN"/>
    <property type="match status" value="1"/>
</dbReference>
<organism evidence="10 11">
    <name type="scientific">Parapedobacter koreensis</name>
    <dbReference type="NCBI Taxonomy" id="332977"/>
    <lineage>
        <taxon>Bacteria</taxon>
        <taxon>Pseudomonadati</taxon>
        <taxon>Bacteroidota</taxon>
        <taxon>Sphingobacteriia</taxon>
        <taxon>Sphingobacteriales</taxon>
        <taxon>Sphingobacteriaceae</taxon>
        <taxon>Parapedobacter</taxon>
    </lineage>
</organism>
<evidence type="ECO:0000256" key="1">
    <source>
        <dbReference type="ARBA" id="ARBA00001946"/>
    </source>
</evidence>
<dbReference type="CDD" id="cd09881">
    <property type="entry name" value="PIN_VapC4-5_FitB-like"/>
    <property type="match status" value="1"/>
</dbReference>
<accession>A0A1H7HVL7</accession>
<keyword evidence="6 8" id="KW-0460">Magnesium</keyword>
<keyword evidence="5 8" id="KW-0378">Hydrolase</keyword>
<reference evidence="11" key="1">
    <citation type="submission" date="2016-10" db="EMBL/GenBank/DDBJ databases">
        <authorList>
            <person name="Varghese N."/>
            <person name="Submissions S."/>
        </authorList>
    </citation>
    <scope>NUCLEOTIDE SEQUENCE [LARGE SCALE GENOMIC DNA]</scope>
    <source>
        <strain evidence="11">Jip14</strain>
    </source>
</reference>
<feature type="domain" description="PIN" evidence="9">
    <location>
        <begin position="1"/>
        <end position="119"/>
    </location>
</feature>
<comment type="similarity">
    <text evidence="7 8">Belongs to the PINc/VapC protein family.</text>
</comment>
<sequence>MVADTGIFIEHLRAKDKLSTTLYKIADGTEIFLSAVTLYELHMGATTPEKKKDVTAITESFMILPFTDDVARTAAAVYHVLRTRNQMIEFRDIFIAATCLVHDLPIITLNKKHFKRIDDLKILR</sequence>
<dbReference type="InterPro" id="IPR050556">
    <property type="entry name" value="Type_II_TA_system_RNase"/>
</dbReference>
<dbReference type="GO" id="GO:0090729">
    <property type="term" value="F:toxin activity"/>
    <property type="evidence" value="ECO:0007669"/>
    <property type="project" value="UniProtKB-KW"/>
</dbReference>
<dbReference type="HAMAP" id="MF_00265">
    <property type="entry name" value="VapC_Nob1"/>
    <property type="match status" value="1"/>
</dbReference>
<evidence type="ECO:0000256" key="5">
    <source>
        <dbReference type="ARBA" id="ARBA00022801"/>
    </source>
</evidence>
<dbReference type="GO" id="GO:0000287">
    <property type="term" value="F:magnesium ion binding"/>
    <property type="evidence" value="ECO:0007669"/>
    <property type="project" value="UniProtKB-UniRule"/>
</dbReference>
<dbReference type="RefSeq" id="WP_090603059.1">
    <property type="nucleotide sequence ID" value="NZ_FNZR01000002.1"/>
</dbReference>
<dbReference type="EC" id="3.1.-.-" evidence="8"/>
<gene>
    <name evidence="8" type="primary">vapC</name>
    <name evidence="10" type="ORF">SAMN05421740_10229</name>
</gene>
<dbReference type="InterPro" id="IPR002716">
    <property type="entry name" value="PIN_dom"/>
</dbReference>
<proteinExistence type="inferred from homology"/>
<dbReference type="OrthoDB" id="9804823at2"/>
<dbReference type="InterPro" id="IPR022907">
    <property type="entry name" value="VapC_family"/>
</dbReference>
<dbReference type="SUPFAM" id="SSF88723">
    <property type="entry name" value="PIN domain-like"/>
    <property type="match status" value="1"/>
</dbReference>
<evidence type="ECO:0000256" key="4">
    <source>
        <dbReference type="ARBA" id="ARBA00022723"/>
    </source>
</evidence>
<dbReference type="AlphaFoldDB" id="A0A1H7HVL7"/>
<dbReference type="GO" id="GO:0004540">
    <property type="term" value="F:RNA nuclease activity"/>
    <property type="evidence" value="ECO:0007669"/>
    <property type="project" value="InterPro"/>
</dbReference>
<evidence type="ECO:0000259" key="9">
    <source>
        <dbReference type="Pfam" id="PF01850"/>
    </source>
</evidence>
<feature type="binding site" evidence="8">
    <location>
        <position position="92"/>
    </location>
    <ligand>
        <name>Mg(2+)</name>
        <dbReference type="ChEBI" id="CHEBI:18420"/>
    </ligand>
</feature>
<dbReference type="STRING" id="332977.SAMN05421740_10229"/>
<evidence type="ECO:0000256" key="7">
    <source>
        <dbReference type="ARBA" id="ARBA00038093"/>
    </source>
</evidence>
<dbReference type="InterPro" id="IPR029060">
    <property type="entry name" value="PIN-like_dom_sf"/>
</dbReference>
<dbReference type="Proteomes" id="UP000198916">
    <property type="component" value="Unassembled WGS sequence"/>
</dbReference>